<evidence type="ECO:0000313" key="2">
    <source>
        <dbReference type="Proteomes" id="UP001179952"/>
    </source>
</evidence>
<dbReference type="AlphaFoldDB" id="A0AAV9A3K2"/>
<accession>A0AAV9A3K2</accession>
<proteinExistence type="predicted"/>
<organism evidence="1 2">
    <name type="scientific">Acorus gramineus</name>
    <name type="common">Dwarf sweet flag</name>
    <dbReference type="NCBI Taxonomy" id="55184"/>
    <lineage>
        <taxon>Eukaryota</taxon>
        <taxon>Viridiplantae</taxon>
        <taxon>Streptophyta</taxon>
        <taxon>Embryophyta</taxon>
        <taxon>Tracheophyta</taxon>
        <taxon>Spermatophyta</taxon>
        <taxon>Magnoliopsida</taxon>
        <taxon>Liliopsida</taxon>
        <taxon>Acoraceae</taxon>
        <taxon>Acorus</taxon>
    </lineage>
</organism>
<protein>
    <submittedName>
        <fullName evidence="1">Uncharacterized protein</fullName>
    </submittedName>
</protein>
<reference evidence="1" key="1">
    <citation type="journal article" date="2023" name="Nat. Commun.">
        <title>Diploid and tetraploid genomes of Acorus and the evolution of monocots.</title>
        <authorList>
            <person name="Ma L."/>
            <person name="Liu K.W."/>
            <person name="Li Z."/>
            <person name="Hsiao Y.Y."/>
            <person name="Qi Y."/>
            <person name="Fu T."/>
            <person name="Tang G.D."/>
            <person name="Zhang D."/>
            <person name="Sun W.H."/>
            <person name="Liu D.K."/>
            <person name="Li Y."/>
            <person name="Chen G.Z."/>
            <person name="Liu X.D."/>
            <person name="Liao X.Y."/>
            <person name="Jiang Y.T."/>
            <person name="Yu X."/>
            <person name="Hao Y."/>
            <person name="Huang J."/>
            <person name="Zhao X.W."/>
            <person name="Ke S."/>
            <person name="Chen Y.Y."/>
            <person name="Wu W.L."/>
            <person name="Hsu J.L."/>
            <person name="Lin Y.F."/>
            <person name="Huang M.D."/>
            <person name="Li C.Y."/>
            <person name="Huang L."/>
            <person name="Wang Z.W."/>
            <person name="Zhao X."/>
            <person name="Zhong W.Y."/>
            <person name="Peng D.H."/>
            <person name="Ahmad S."/>
            <person name="Lan S."/>
            <person name="Zhang J.S."/>
            <person name="Tsai W.C."/>
            <person name="Van de Peer Y."/>
            <person name="Liu Z.J."/>
        </authorList>
    </citation>
    <scope>NUCLEOTIDE SEQUENCE</scope>
    <source>
        <strain evidence="1">SCP</strain>
    </source>
</reference>
<comment type="caution">
    <text evidence="1">The sequence shown here is derived from an EMBL/GenBank/DDBJ whole genome shotgun (WGS) entry which is preliminary data.</text>
</comment>
<name>A0AAV9A3K2_ACOGR</name>
<sequence length="69" mass="8139">MLEMWYPLLYLQKNFVAQIMVLLWMKERMALVEFQCLDDFPPTSPKLYLLEVDPRDLSVCTTNLLVPSS</sequence>
<dbReference type="EMBL" id="JAUJYN010000013">
    <property type="protein sequence ID" value="KAK1258767.1"/>
    <property type="molecule type" value="Genomic_DNA"/>
</dbReference>
<keyword evidence="2" id="KW-1185">Reference proteome</keyword>
<gene>
    <name evidence="1" type="ORF">QJS04_geneDACA018714</name>
</gene>
<evidence type="ECO:0000313" key="1">
    <source>
        <dbReference type="EMBL" id="KAK1258767.1"/>
    </source>
</evidence>
<dbReference type="Proteomes" id="UP001179952">
    <property type="component" value="Unassembled WGS sequence"/>
</dbReference>
<reference evidence="1" key="2">
    <citation type="submission" date="2023-06" db="EMBL/GenBank/DDBJ databases">
        <authorList>
            <person name="Ma L."/>
            <person name="Liu K.-W."/>
            <person name="Li Z."/>
            <person name="Hsiao Y.-Y."/>
            <person name="Qi Y."/>
            <person name="Fu T."/>
            <person name="Tang G."/>
            <person name="Zhang D."/>
            <person name="Sun W.-H."/>
            <person name="Liu D.-K."/>
            <person name="Li Y."/>
            <person name="Chen G.-Z."/>
            <person name="Liu X.-D."/>
            <person name="Liao X.-Y."/>
            <person name="Jiang Y.-T."/>
            <person name="Yu X."/>
            <person name="Hao Y."/>
            <person name="Huang J."/>
            <person name="Zhao X.-W."/>
            <person name="Ke S."/>
            <person name="Chen Y.-Y."/>
            <person name="Wu W.-L."/>
            <person name="Hsu J.-L."/>
            <person name="Lin Y.-F."/>
            <person name="Huang M.-D."/>
            <person name="Li C.-Y."/>
            <person name="Huang L."/>
            <person name="Wang Z.-W."/>
            <person name="Zhao X."/>
            <person name="Zhong W.-Y."/>
            <person name="Peng D.-H."/>
            <person name="Ahmad S."/>
            <person name="Lan S."/>
            <person name="Zhang J.-S."/>
            <person name="Tsai W.-C."/>
            <person name="Van De Peer Y."/>
            <person name="Liu Z.-J."/>
        </authorList>
    </citation>
    <scope>NUCLEOTIDE SEQUENCE</scope>
    <source>
        <strain evidence="1">SCP</strain>
        <tissue evidence="1">Leaves</tissue>
    </source>
</reference>